<organism evidence="9 10">
    <name type="scientific">Capsicum baccatum</name>
    <name type="common">Peruvian pepper</name>
    <dbReference type="NCBI Taxonomy" id="33114"/>
    <lineage>
        <taxon>Eukaryota</taxon>
        <taxon>Viridiplantae</taxon>
        <taxon>Streptophyta</taxon>
        <taxon>Embryophyta</taxon>
        <taxon>Tracheophyta</taxon>
        <taxon>Spermatophyta</taxon>
        <taxon>Magnoliopsida</taxon>
        <taxon>eudicotyledons</taxon>
        <taxon>Gunneridae</taxon>
        <taxon>Pentapetalae</taxon>
        <taxon>asterids</taxon>
        <taxon>lamiids</taxon>
        <taxon>Solanales</taxon>
        <taxon>Solanaceae</taxon>
        <taxon>Solanoideae</taxon>
        <taxon>Capsiceae</taxon>
        <taxon>Capsicum</taxon>
    </lineage>
</organism>
<evidence type="ECO:0000259" key="8">
    <source>
        <dbReference type="Pfam" id="PF14244"/>
    </source>
</evidence>
<keyword evidence="7" id="KW-0325">Glycoprotein</keyword>
<feature type="domain" description="Retrotransposon Copia-like N-terminal" evidence="8">
    <location>
        <begin position="35"/>
        <end position="79"/>
    </location>
</feature>
<evidence type="ECO:0000256" key="6">
    <source>
        <dbReference type="ARBA" id="ARBA00023136"/>
    </source>
</evidence>
<keyword evidence="6" id="KW-0472">Membrane</keyword>
<dbReference type="SMART" id="SM00369">
    <property type="entry name" value="LRR_TYP"/>
    <property type="match status" value="3"/>
</dbReference>
<dbReference type="OrthoDB" id="1304885at2759"/>
<keyword evidence="5" id="KW-0677">Repeat</keyword>
<evidence type="ECO:0000256" key="4">
    <source>
        <dbReference type="ARBA" id="ARBA00022729"/>
    </source>
</evidence>
<dbReference type="PANTHER" id="PTHR48009:SF16">
    <property type="entry name" value="LEUCINE-RICH REPEAT-CONTAINING N-TERMINAL PLANT-TYPE DOMAIN-CONTAINING PROTEIN"/>
    <property type="match status" value="1"/>
</dbReference>
<dbReference type="GO" id="GO:0005886">
    <property type="term" value="C:plasma membrane"/>
    <property type="evidence" value="ECO:0007669"/>
    <property type="project" value="UniProtKB-SubCell"/>
</dbReference>
<dbReference type="PANTHER" id="PTHR48009">
    <property type="entry name" value="LEUCINE-RICH REPEAT (LRR) FAMILY PROTEIN"/>
    <property type="match status" value="1"/>
</dbReference>
<dbReference type="InterPro" id="IPR029472">
    <property type="entry name" value="Copia-like_N"/>
</dbReference>
<accession>A0A2G2VB79</accession>
<evidence type="ECO:0000313" key="10">
    <source>
        <dbReference type="Proteomes" id="UP000224567"/>
    </source>
</evidence>
<name>A0A2G2VB79_CAPBA</name>
<dbReference type="AlphaFoldDB" id="A0A2G2VB79"/>
<reference evidence="10" key="2">
    <citation type="journal article" date="2017" name="J. Anim. Genet.">
        <title>Multiple reference genome sequences of hot pepper reveal the massive evolution of plant disease resistance genes by retroduplication.</title>
        <authorList>
            <person name="Kim S."/>
            <person name="Park J."/>
            <person name="Yeom S.-I."/>
            <person name="Kim Y.-M."/>
            <person name="Seo E."/>
            <person name="Kim K.-T."/>
            <person name="Kim M.-S."/>
            <person name="Lee J.M."/>
            <person name="Cheong K."/>
            <person name="Shin H.-S."/>
            <person name="Kim S.-B."/>
            <person name="Han K."/>
            <person name="Lee J."/>
            <person name="Park M."/>
            <person name="Lee H.-A."/>
            <person name="Lee H.-Y."/>
            <person name="Lee Y."/>
            <person name="Oh S."/>
            <person name="Lee J.H."/>
            <person name="Choi E."/>
            <person name="Choi E."/>
            <person name="Lee S.E."/>
            <person name="Jeon J."/>
            <person name="Kim H."/>
            <person name="Choi G."/>
            <person name="Song H."/>
            <person name="Lee J."/>
            <person name="Lee S.-C."/>
            <person name="Kwon J.-K."/>
            <person name="Lee H.-Y."/>
            <person name="Koo N."/>
            <person name="Hong Y."/>
            <person name="Kim R.W."/>
            <person name="Kang W.-H."/>
            <person name="Huh J.H."/>
            <person name="Kang B.-C."/>
            <person name="Yang T.-J."/>
            <person name="Lee Y.-H."/>
            <person name="Bennetzen J.L."/>
            <person name="Choi D."/>
        </authorList>
    </citation>
    <scope>NUCLEOTIDE SEQUENCE [LARGE SCALE GENOMIC DNA]</scope>
    <source>
        <strain evidence="10">cv. PBC81</strain>
    </source>
</reference>
<keyword evidence="4" id="KW-0732">Signal</keyword>
<proteinExistence type="predicted"/>
<reference evidence="9 10" key="1">
    <citation type="journal article" date="2017" name="Genome Biol.">
        <title>New reference genome sequences of hot pepper reveal the massive evolution of plant disease-resistance genes by retroduplication.</title>
        <authorList>
            <person name="Kim S."/>
            <person name="Park J."/>
            <person name="Yeom S.I."/>
            <person name="Kim Y.M."/>
            <person name="Seo E."/>
            <person name="Kim K.T."/>
            <person name="Kim M.S."/>
            <person name="Lee J.M."/>
            <person name="Cheong K."/>
            <person name="Shin H.S."/>
            <person name="Kim S.B."/>
            <person name="Han K."/>
            <person name="Lee J."/>
            <person name="Park M."/>
            <person name="Lee H.A."/>
            <person name="Lee H.Y."/>
            <person name="Lee Y."/>
            <person name="Oh S."/>
            <person name="Lee J.H."/>
            <person name="Choi E."/>
            <person name="Choi E."/>
            <person name="Lee S.E."/>
            <person name="Jeon J."/>
            <person name="Kim H."/>
            <person name="Choi G."/>
            <person name="Song H."/>
            <person name="Lee J."/>
            <person name="Lee S.C."/>
            <person name="Kwon J.K."/>
            <person name="Lee H.Y."/>
            <person name="Koo N."/>
            <person name="Hong Y."/>
            <person name="Kim R.W."/>
            <person name="Kang W.H."/>
            <person name="Huh J.H."/>
            <person name="Kang B.C."/>
            <person name="Yang T.J."/>
            <person name="Lee Y.H."/>
            <person name="Bennetzen J.L."/>
            <person name="Choi D."/>
        </authorList>
    </citation>
    <scope>NUCLEOTIDE SEQUENCE [LARGE SCALE GENOMIC DNA]</scope>
    <source>
        <strain evidence="10">cv. PBC81</strain>
    </source>
</reference>
<evidence type="ECO:0000256" key="1">
    <source>
        <dbReference type="ARBA" id="ARBA00004236"/>
    </source>
</evidence>
<dbReference type="InterPro" id="IPR001611">
    <property type="entry name" value="Leu-rich_rpt"/>
</dbReference>
<dbReference type="FunFam" id="3.80.10.10:FF:000383">
    <property type="entry name" value="Leucine-rich repeat receptor protein kinase EMS1"/>
    <property type="match status" value="1"/>
</dbReference>
<gene>
    <name evidence="9" type="ORF">CQW23_30174</name>
</gene>
<dbReference type="Pfam" id="PF13855">
    <property type="entry name" value="LRR_8"/>
    <property type="match status" value="1"/>
</dbReference>
<keyword evidence="10" id="KW-1185">Reference proteome</keyword>
<dbReference type="EMBL" id="MLFT02000048">
    <property type="protein sequence ID" value="PHT30245.1"/>
    <property type="molecule type" value="Genomic_DNA"/>
</dbReference>
<dbReference type="Pfam" id="PF14244">
    <property type="entry name" value="Retrotran_gag_3"/>
    <property type="match status" value="1"/>
</dbReference>
<dbReference type="Pfam" id="PF00560">
    <property type="entry name" value="LRR_1"/>
    <property type="match status" value="2"/>
</dbReference>
<evidence type="ECO:0000256" key="3">
    <source>
        <dbReference type="ARBA" id="ARBA00022614"/>
    </source>
</evidence>
<dbReference type="GO" id="GO:0051707">
    <property type="term" value="P:response to other organism"/>
    <property type="evidence" value="ECO:0007669"/>
    <property type="project" value="UniProtKB-ARBA"/>
</dbReference>
<evidence type="ECO:0000256" key="5">
    <source>
        <dbReference type="ARBA" id="ARBA00022737"/>
    </source>
</evidence>
<evidence type="ECO:0000256" key="2">
    <source>
        <dbReference type="ARBA" id="ARBA00022475"/>
    </source>
</evidence>
<dbReference type="Proteomes" id="UP000224567">
    <property type="component" value="Unassembled WGS sequence"/>
</dbReference>
<keyword evidence="3" id="KW-0433">Leucine-rich repeat</keyword>
<dbReference type="Gene3D" id="3.80.10.10">
    <property type="entry name" value="Ribonuclease Inhibitor"/>
    <property type="match status" value="2"/>
</dbReference>
<dbReference type="InterPro" id="IPR053213">
    <property type="entry name" value="RLP29"/>
</dbReference>
<sequence>MATNGGEPSNENEIPINNGSATMQTVDQHHPLYLQPSDTPGSSLFSVKLTGPENYTLWCSTIRINLLGKSKLGFVDGRHPKQSFPSSLHELWEKCNAIVLSWIINSVSAELLCGMVYASSAHKVWVDLQERFDKVNGSQILFLHKEIATLTQGISLVSAYFSKLKEFWTEFDALMPCPGCNCVESRKYVEHFEYQRGEVPSWFGILHQLQVLNLGNNSFTGSIPSSFSNISTLETLNLNFNSIDGQIPKVIGSLINLRVLKLGGNKLIGFIPTSLLNAPRLERLELSSNSLQGNIPERIGNLHNLNWLAIQYNQLTGSITFTIFNISRIEVFSFIGNCLSGSLPNGLCNGLPILKALYLSDNKLHGHLPTSLSNCSQLQVFSLSENEFDGPIHSEIGRLSNLQQLCLGTNHFTGMFYLMNACI</sequence>
<comment type="subcellular location">
    <subcellularLocation>
        <location evidence="1">Cell membrane</location>
    </subcellularLocation>
</comment>
<evidence type="ECO:0000313" key="9">
    <source>
        <dbReference type="EMBL" id="PHT30245.1"/>
    </source>
</evidence>
<keyword evidence="2" id="KW-1003">Cell membrane</keyword>
<dbReference type="InterPro" id="IPR032675">
    <property type="entry name" value="LRR_dom_sf"/>
</dbReference>
<dbReference type="SUPFAM" id="SSF52058">
    <property type="entry name" value="L domain-like"/>
    <property type="match status" value="1"/>
</dbReference>
<dbReference type="GO" id="GO:0006952">
    <property type="term" value="P:defense response"/>
    <property type="evidence" value="ECO:0007669"/>
    <property type="project" value="UniProtKB-ARBA"/>
</dbReference>
<evidence type="ECO:0000256" key="7">
    <source>
        <dbReference type="ARBA" id="ARBA00023180"/>
    </source>
</evidence>
<comment type="caution">
    <text evidence="9">The sequence shown here is derived from an EMBL/GenBank/DDBJ whole genome shotgun (WGS) entry which is preliminary data.</text>
</comment>
<dbReference type="FunFam" id="3.80.10.10:FF:000041">
    <property type="entry name" value="LRR receptor-like serine/threonine-protein kinase ERECTA"/>
    <property type="match status" value="1"/>
</dbReference>
<protein>
    <recommendedName>
        <fullName evidence="8">Retrotransposon Copia-like N-terminal domain-containing protein</fullName>
    </recommendedName>
</protein>
<dbReference type="InterPro" id="IPR003591">
    <property type="entry name" value="Leu-rich_rpt_typical-subtyp"/>
</dbReference>